<evidence type="ECO:0000313" key="2">
    <source>
        <dbReference type="Proteomes" id="UP000232722"/>
    </source>
</evidence>
<dbReference type="Gene3D" id="3.10.20.90">
    <property type="entry name" value="Phosphatidylinositol 3-kinase Catalytic Subunit, Chain A, domain 1"/>
    <property type="match status" value="1"/>
</dbReference>
<dbReference type="AlphaFoldDB" id="A0A2N0NC03"/>
<reference evidence="1 2" key="1">
    <citation type="submission" date="2016-04" db="EMBL/GenBank/DDBJ databases">
        <title>Genome analyses suggest a sexual origin of heterokaryosis in a supposedly ancient asexual fungus.</title>
        <authorList>
            <person name="Ropars J."/>
            <person name="Sedzielewska K."/>
            <person name="Noel J."/>
            <person name="Charron P."/>
            <person name="Farinelli L."/>
            <person name="Marton T."/>
            <person name="Kruger M."/>
            <person name="Pelin A."/>
            <person name="Brachmann A."/>
            <person name="Corradi N."/>
        </authorList>
    </citation>
    <scope>NUCLEOTIDE SEQUENCE [LARGE SCALE GENOMIC DNA]</scope>
    <source>
        <strain evidence="1 2">A5</strain>
    </source>
</reference>
<comment type="caution">
    <text evidence="1">The sequence shown here is derived from an EMBL/GenBank/DDBJ whole genome shotgun (WGS) entry which is preliminary data.</text>
</comment>
<name>A0A2N0NC03_9GLOM</name>
<sequence length="71" mass="8082">PKLKNHRPEPGFDLRIGAVATRLNDPFKLRFTIEHLASGTPKNVIKRIINQTLSEMISIAYGTPIVYVLFY</sequence>
<protein>
    <submittedName>
        <fullName evidence="1">Uncharacterized protein</fullName>
    </submittedName>
</protein>
<gene>
    <name evidence="1" type="ORF">RhiirA5_445986</name>
</gene>
<dbReference type="EMBL" id="LLXJ01012286">
    <property type="protein sequence ID" value="PKB92114.1"/>
    <property type="molecule type" value="Genomic_DNA"/>
</dbReference>
<evidence type="ECO:0000313" key="1">
    <source>
        <dbReference type="EMBL" id="PKB92114.1"/>
    </source>
</evidence>
<proteinExistence type="predicted"/>
<organism evidence="1 2">
    <name type="scientific">Rhizophagus irregularis</name>
    <dbReference type="NCBI Taxonomy" id="588596"/>
    <lineage>
        <taxon>Eukaryota</taxon>
        <taxon>Fungi</taxon>
        <taxon>Fungi incertae sedis</taxon>
        <taxon>Mucoromycota</taxon>
        <taxon>Glomeromycotina</taxon>
        <taxon>Glomeromycetes</taxon>
        <taxon>Glomerales</taxon>
        <taxon>Glomeraceae</taxon>
        <taxon>Rhizophagus</taxon>
    </lineage>
</organism>
<dbReference type="Proteomes" id="UP000232722">
    <property type="component" value="Unassembled WGS sequence"/>
</dbReference>
<accession>A0A2N0NC03</accession>
<reference evidence="1 2" key="2">
    <citation type="submission" date="2017-09" db="EMBL/GenBank/DDBJ databases">
        <title>Extensive intraspecific genome diversity in a model arbuscular mycorrhizal fungus.</title>
        <authorList>
            <person name="Chen E.C."/>
            <person name="Morin E."/>
            <person name="Beaudet D."/>
            <person name="Noel J."/>
            <person name="Ndikumana S."/>
            <person name="Charron P."/>
            <person name="St-Onge C."/>
            <person name="Giorgi J."/>
            <person name="Grigoriev I.V."/>
            <person name="Roux C."/>
            <person name="Martin F.M."/>
            <person name="Corradi N."/>
        </authorList>
    </citation>
    <scope>NUCLEOTIDE SEQUENCE [LARGE SCALE GENOMIC DNA]</scope>
    <source>
        <strain evidence="1 2">A5</strain>
    </source>
</reference>
<feature type="non-terminal residue" evidence="1">
    <location>
        <position position="1"/>
    </location>
</feature>